<keyword evidence="12" id="KW-0106">Calcium</keyword>
<dbReference type="Pfam" id="PF02779">
    <property type="entry name" value="Transket_pyr"/>
    <property type="match status" value="1"/>
</dbReference>
<dbReference type="GO" id="GO:0046872">
    <property type="term" value="F:metal ion binding"/>
    <property type="evidence" value="ECO:0007669"/>
    <property type="project" value="UniProtKB-KW"/>
</dbReference>
<dbReference type="FunFam" id="3.40.50.970:FF:000033">
    <property type="entry name" value="Transketolase isoform 1"/>
    <property type="match status" value="1"/>
</dbReference>
<comment type="caution">
    <text evidence="16">The sequence shown here is derived from an EMBL/GenBank/DDBJ whole genome shotgun (WGS) entry which is preliminary data.</text>
</comment>
<dbReference type="OrthoDB" id="10267175at2759"/>
<name>A0A2B4S9C0_STYPI</name>
<evidence type="ECO:0000256" key="7">
    <source>
        <dbReference type="ARBA" id="ARBA00011738"/>
    </source>
</evidence>
<dbReference type="SUPFAM" id="SSF52518">
    <property type="entry name" value="Thiamin diphosphate-binding fold (THDP-binding)"/>
    <property type="match status" value="2"/>
</dbReference>
<evidence type="ECO:0000256" key="2">
    <source>
        <dbReference type="ARBA" id="ARBA00001936"/>
    </source>
</evidence>
<comment type="cofactor">
    <cofactor evidence="4">
        <name>Mg(2+)</name>
        <dbReference type="ChEBI" id="CHEBI:18420"/>
    </cofactor>
</comment>
<dbReference type="SUPFAM" id="SSF52922">
    <property type="entry name" value="TK C-terminal domain-like"/>
    <property type="match status" value="1"/>
</dbReference>
<sequence>MEEAYHCPDQKKLQALKDMANQLRIHSIESTNTAGSGHPTSCCSIAEIMSVLFFHTMRYKVAEPRDPASDRLILSKGHAAPILYAVWAEAGLFPVSELAKLRTIDSDLEGHPTPRLSFVDFATGSLGQGLSCGAGMAYMGKYFDKTSFRVYCVIGDAESAEGSVWEALNFASYYKLDNLCAIFDINRLGQSDPTMLQHDFETYKKRTEAFGWNTVVIDGHDVEAVCRAFHEASVCKDRPTAILAKTFKGKGVPGVEDFENYHGKALGDKGKAAVELIKKSMSNHGPHDLRPQPVTDTVPSINLEAKLSKPPNYKIGEKVAVRRAYANALVKIGHTCDRVLALDGDTKNSTYSLNYRKEFSDRHVECFVAEQNMIGVAMGLAARERAITFSSTFAAFFTRTFDHLRMAAVSQTPANFCGSHCGVSIGVDGPSQMALEDIGMFRSIPNCVVFYPSDAVSCERAVELAANYKDMTFIRATRGDTPIIYQNDEPFEIGKAKIVRESANDTVLVIGAGVTMIEAMKAADELKKENIHVRVMDPFTLKPVDKAAIIKHAKAVGGKILTVEDHYVEGGIGETVAAAVAEETGITVRMLAVPRIPRSGPGDALLDLYGISAKSIIKSVKGL</sequence>
<dbReference type="PROSITE" id="PS00802">
    <property type="entry name" value="TRANSKETOLASE_2"/>
    <property type="match status" value="1"/>
</dbReference>
<dbReference type="PANTHER" id="PTHR43195:SF1">
    <property type="entry name" value="FI06132P-RELATED"/>
    <property type="match status" value="1"/>
</dbReference>
<dbReference type="EC" id="2.2.1.1" evidence="8"/>
<comment type="cofactor">
    <cofactor evidence="2">
        <name>Mn(2+)</name>
        <dbReference type="ChEBI" id="CHEBI:29035"/>
    </cofactor>
</comment>
<comment type="subunit">
    <text evidence="7">Homodimer.</text>
</comment>
<evidence type="ECO:0000256" key="13">
    <source>
        <dbReference type="ARBA" id="ARBA00022842"/>
    </source>
</evidence>
<gene>
    <name evidence="16" type="primary">TKT</name>
    <name evidence="16" type="ORF">AWC38_SpisGene10250</name>
</gene>
<dbReference type="CDD" id="cd02012">
    <property type="entry name" value="TPP_TK"/>
    <property type="match status" value="1"/>
</dbReference>
<evidence type="ECO:0000256" key="5">
    <source>
        <dbReference type="ARBA" id="ARBA00001964"/>
    </source>
</evidence>
<dbReference type="InterPro" id="IPR029061">
    <property type="entry name" value="THDP-binding"/>
</dbReference>
<dbReference type="NCBIfam" id="NF004559">
    <property type="entry name" value="PRK05899.2-5"/>
    <property type="match status" value="1"/>
</dbReference>
<dbReference type="GO" id="GO:0005737">
    <property type="term" value="C:cytoplasm"/>
    <property type="evidence" value="ECO:0007669"/>
    <property type="project" value="UniProtKB-ARBA"/>
</dbReference>
<comment type="cofactor">
    <cofactor evidence="5">
        <name>thiamine diphosphate</name>
        <dbReference type="ChEBI" id="CHEBI:58937"/>
    </cofactor>
</comment>
<dbReference type="InterPro" id="IPR051424">
    <property type="entry name" value="Transketolase-like"/>
</dbReference>
<evidence type="ECO:0000256" key="14">
    <source>
        <dbReference type="ARBA" id="ARBA00023052"/>
    </source>
</evidence>
<keyword evidence="17" id="KW-1185">Reference proteome</keyword>
<dbReference type="PROSITE" id="PS00801">
    <property type="entry name" value="TRANSKETOLASE_1"/>
    <property type="match status" value="1"/>
</dbReference>
<proteinExistence type="inferred from homology"/>
<dbReference type="Gene3D" id="3.40.50.920">
    <property type="match status" value="1"/>
</dbReference>
<dbReference type="FunFam" id="3.40.50.970:FF:000129">
    <property type="entry name" value="Transketolase"/>
    <property type="match status" value="1"/>
</dbReference>
<comment type="similarity">
    <text evidence="6">Belongs to the transketolase family.</text>
</comment>
<dbReference type="Pfam" id="PF02780">
    <property type="entry name" value="Transketolase_C"/>
    <property type="match status" value="1"/>
</dbReference>
<evidence type="ECO:0000256" key="9">
    <source>
        <dbReference type="ARBA" id="ARBA00016662"/>
    </source>
</evidence>
<dbReference type="STRING" id="50429.A0A2B4S9C0"/>
<evidence type="ECO:0000313" key="17">
    <source>
        <dbReference type="Proteomes" id="UP000225706"/>
    </source>
</evidence>
<protein>
    <recommendedName>
        <fullName evidence="9">Transketolase</fullName>
        <ecNumber evidence="8">2.2.1.1</ecNumber>
    </recommendedName>
</protein>
<organism evidence="16 17">
    <name type="scientific">Stylophora pistillata</name>
    <name type="common">Smooth cauliflower coral</name>
    <dbReference type="NCBI Taxonomy" id="50429"/>
    <lineage>
        <taxon>Eukaryota</taxon>
        <taxon>Metazoa</taxon>
        <taxon>Cnidaria</taxon>
        <taxon>Anthozoa</taxon>
        <taxon>Hexacorallia</taxon>
        <taxon>Scleractinia</taxon>
        <taxon>Astrocoeniina</taxon>
        <taxon>Pocilloporidae</taxon>
        <taxon>Stylophora</taxon>
    </lineage>
</organism>
<comment type="cofactor">
    <cofactor evidence="3">
        <name>Co(2+)</name>
        <dbReference type="ChEBI" id="CHEBI:48828"/>
    </cofactor>
</comment>
<feature type="domain" description="Transketolase-like pyrimidine-binding" evidence="15">
    <location>
        <begin position="319"/>
        <end position="483"/>
    </location>
</feature>
<evidence type="ECO:0000256" key="6">
    <source>
        <dbReference type="ARBA" id="ARBA00007131"/>
    </source>
</evidence>
<evidence type="ECO:0000256" key="12">
    <source>
        <dbReference type="ARBA" id="ARBA00022837"/>
    </source>
</evidence>
<dbReference type="AlphaFoldDB" id="A0A2B4S9C0"/>
<dbReference type="InterPro" id="IPR005475">
    <property type="entry name" value="Transketolase-like_Pyr-bd"/>
</dbReference>
<evidence type="ECO:0000259" key="15">
    <source>
        <dbReference type="SMART" id="SM00861"/>
    </source>
</evidence>
<evidence type="ECO:0000256" key="3">
    <source>
        <dbReference type="ARBA" id="ARBA00001941"/>
    </source>
</evidence>
<keyword evidence="14" id="KW-0786">Thiamine pyrophosphate</keyword>
<keyword evidence="13" id="KW-0460">Magnesium</keyword>
<dbReference type="Proteomes" id="UP000225706">
    <property type="component" value="Unassembled WGS sequence"/>
</dbReference>
<dbReference type="InterPro" id="IPR009014">
    <property type="entry name" value="Transketo_C/PFOR_II"/>
</dbReference>
<dbReference type="CDD" id="cd07033">
    <property type="entry name" value="TPP_PYR_DXS_TK_like"/>
    <property type="match status" value="1"/>
</dbReference>
<evidence type="ECO:0000256" key="11">
    <source>
        <dbReference type="ARBA" id="ARBA00022723"/>
    </source>
</evidence>
<comment type="cofactor">
    <cofactor evidence="1">
        <name>Ca(2+)</name>
        <dbReference type="ChEBI" id="CHEBI:29108"/>
    </cofactor>
</comment>
<evidence type="ECO:0000256" key="8">
    <source>
        <dbReference type="ARBA" id="ARBA00013152"/>
    </source>
</evidence>
<keyword evidence="11" id="KW-0479">Metal-binding</keyword>
<dbReference type="InterPro" id="IPR020826">
    <property type="entry name" value="Transketolase_BS"/>
</dbReference>
<keyword evidence="10" id="KW-0808">Transferase</keyword>
<dbReference type="GO" id="GO:0019682">
    <property type="term" value="P:glyceraldehyde-3-phosphate metabolic process"/>
    <property type="evidence" value="ECO:0007669"/>
    <property type="project" value="UniProtKB-ARBA"/>
</dbReference>
<dbReference type="PANTHER" id="PTHR43195">
    <property type="entry name" value="TRANSKETOLASE"/>
    <property type="match status" value="1"/>
</dbReference>
<dbReference type="Gene3D" id="3.40.50.970">
    <property type="match status" value="2"/>
</dbReference>
<dbReference type="GO" id="GO:0004802">
    <property type="term" value="F:transketolase activity"/>
    <property type="evidence" value="ECO:0007669"/>
    <property type="project" value="UniProtKB-EC"/>
</dbReference>
<dbReference type="EMBL" id="LSMT01000159">
    <property type="protein sequence ID" value="PFX25132.1"/>
    <property type="molecule type" value="Genomic_DNA"/>
</dbReference>
<dbReference type="InterPro" id="IPR033248">
    <property type="entry name" value="Transketolase_C"/>
</dbReference>
<evidence type="ECO:0000256" key="10">
    <source>
        <dbReference type="ARBA" id="ARBA00022679"/>
    </source>
</evidence>
<accession>A0A2B4S9C0</accession>
<dbReference type="Pfam" id="PF00456">
    <property type="entry name" value="Transketolase_N"/>
    <property type="match status" value="1"/>
</dbReference>
<reference evidence="17" key="1">
    <citation type="journal article" date="2017" name="bioRxiv">
        <title>Comparative analysis of the genomes of Stylophora pistillata and Acropora digitifera provides evidence for extensive differences between species of corals.</title>
        <authorList>
            <person name="Voolstra C.R."/>
            <person name="Li Y."/>
            <person name="Liew Y.J."/>
            <person name="Baumgarten S."/>
            <person name="Zoccola D."/>
            <person name="Flot J.-F."/>
            <person name="Tambutte S."/>
            <person name="Allemand D."/>
            <person name="Aranda M."/>
        </authorList>
    </citation>
    <scope>NUCLEOTIDE SEQUENCE [LARGE SCALE GENOMIC DNA]</scope>
</reference>
<evidence type="ECO:0000256" key="4">
    <source>
        <dbReference type="ARBA" id="ARBA00001946"/>
    </source>
</evidence>
<dbReference type="InterPro" id="IPR049557">
    <property type="entry name" value="Transketolase_CS"/>
</dbReference>
<dbReference type="GO" id="GO:0030976">
    <property type="term" value="F:thiamine pyrophosphate binding"/>
    <property type="evidence" value="ECO:0007669"/>
    <property type="project" value="TreeGrafter"/>
</dbReference>
<dbReference type="InterPro" id="IPR005474">
    <property type="entry name" value="Transketolase_N"/>
</dbReference>
<dbReference type="SMART" id="SM00861">
    <property type="entry name" value="Transket_pyr"/>
    <property type="match status" value="1"/>
</dbReference>
<evidence type="ECO:0000313" key="16">
    <source>
        <dbReference type="EMBL" id="PFX25132.1"/>
    </source>
</evidence>
<evidence type="ECO:0000256" key="1">
    <source>
        <dbReference type="ARBA" id="ARBA00001913"/>
    </source>
</evidence>